<evidence type="ECO:0000313" key="8">
    <source>
        <dbReference type="Proteomes" id="UP000198658"/>
    </source>
</evidence>
<dbReference type="EMBL" id="FNQO01000003">
    <property type="protein sequence ID" value="SEA29794.1"/>
    <property type="molecule type" value="Genomic_DNA"/>
</dbReference>
<evidence type="ECO:0000256" key="2">
    <source>
        <dbReference type="ARBA" id="ARBA00023125"/>
    </source>
</evidence>
<dbReference type="PRINTS" id="PR00455">
    <property type="entry name" value="HTHTETR"/>
</dbReference>
<dbReference type="PANTHER" id="PTHR30055:SF234">
    <property type="entry name" value="HTH-TYPE TRANSCRIPTIONAL REGULATOR BETI"/>
    <property type="match status" value="1"/>
</dbReference>
<feature type="region of interest" description="Disordered" evidence="5">
    <location>
        <begin position="22"/>
        <end position="58"/>
    </location>
</feature>
<name>A0A1H4A2U1_9GAMM</name>
<dbReference type="InterPro" id="IPR050109">
    <property type="entry name" value="HTH-type_TetR-like_transc_reg"/>
</dbReference>
<evidence type="ECO:0000259" key="6">
    <source>
        <dbReference type="PROSITE" id="PS50977"/>
    </source>
</evidence>
<dbReference type="GO" id="GO:0003700">
    <property type="term" value="F:DNA-binding transcription factor activity"/>
    <property type="evidence" value="ECO:0007669"/>
    <property type="project" value="TreeGrafter"/>
</dbReference>
<evidence type="ECO:0000256" key="4">
    <source>
        <dbReference type="PROSITE-ProRule" id="PRU00335"/>
    </source>
</evidence>
<evidence type="ECO:0000256" key="1">
    <source>
        <dbReference type="ARBA" id="ARBA00023015"/>
    </source>
</evidence>
<keyword evidence="8" id="KW-1185">Reference proteome</keyword>
<dbReference type="GO" id="GO:0000976">
    <property type="term" value="F:transcription cis-regulatory region binding"/>
    <property type="evidence" value="ECO:0007669"/>
    <property type="project" value="TreeGrafter"/>
</dbReference>
<dbReference type="Proteomes" id="UP000198658">
    <property type="component" value="Unassembled WGS sequence"/>
</dbReference>
<evidence type="ECO:0000256" key="5">
    <source>
        <dbReference type="SAM" id="MobiDB-lite"/>
    </source>
</evidence>
<protein>
    <submittedName>
        <fullName evidence="7">Transcriptional regulator, TetR family</fullName>
    </submittedName>
</protein>
<dbReference type="InterPro" id="IPR009057">
    <property type="entry name" value="Homeodomain-like_sf"/>
</dbReference>
<keyword evidence="3" id="KW-0804">Transcription</keyword>
<reference evidence="8" key="1">
    <citation type="submission" date="2016-10" db="EMBL/GenBank/DDBJ databases">
        <authorList>
            <person name="Varghese N."/>
            <person name="Submissions S."/>
        </authorList>
    </citation>
    <scope>NUCLEOTIDE SEQUENCE [LARGE SCALE GENOMIC DNA]</scope>
    <source>
        <strain evidence="8">CGMCC 1.10657</strain>
    </source>
</reference>
<dbReference type="Gene3D" id="1.10.357.10">
    <property type="entry name" value="Tetracycline Repressor, domain 2"/>
    <property type="match status" value="1"/>
</dbReference>
<feature type="DNA-binding region" description="H-T-H motif" evidence="4">
    <location>
        <begin position="80"/>
        <end position="99"/>
    </location>
</feature>
<dbReference type="STRING" id="658218.SAMN05216562_2482"/>
<dbReference type="Pfam" id="PF00440">
    <property type="entry name" value="TetR_N"/>
    <property type="match status" value="1"/>
</dbReference>
<organism evidence="7 8">
    <name type="scientific">Microbulbifer marinus</name>
    <dbReference type="NCBI Taxonomy" id="658218"/>
    <lineage>
        <taxon>Bacteria</taxon>
        <taxon>Pseudomonadati</taxon>
        <taxon>Pseudomonadota</taxon>
        <taxon>Gammaproteobacteria</taxon>
        <taxon>Cellvibrionales</taxon>
        <taxon>Microbulbiferaceae</taxon>
        <taxon>Microbulbifer</taxon>
    </lineage>
</organism>
<dbReference type="PANTHER" id="PTHR30055">
    <property type="entry name" value="HTH-TYPE TRANSCRIPTIONAL REGULATOR RUTR"/>
    <property type="match status" value="1"/>
</dbReference>
<dbReference type="InterPro" id="IPR001647">
    <property type="entry name" value="HTH_TetR"/>
</dbReference>
<keyword evidence="2 4" id="KW-0238">DNA-binding</keyword>
<dbReference type="SUPFAM" id="SSF46689">
    <property type="entry name" value="Homeodomain-like"/>
    <property type="match status" value="1"/>
</dbReference>
<feature type="domain" description="HTH tetR-type" evidence="6">
    <location>
        <begin position="57"/>
        <end position="117"/>
    </location>
</feature>
<evidence type="ECO:0000256" key="3">
    <source>
        <dbReference type="ARBA" id="ARBA00023163"/>
    </source>
</evidence>
<feature type="compositionally biased region" description="Low complexity" evidence="5">
    <location>
        <begin position="23"/>
        <end position="40"/>
    </location>
</feature>
<proteinExistence type="predicted"/>
<sequence length="260" mass="29923">MFVHLCKLSLIGALSYTGACHHQQQPQMPQQPSASSAGQSRKTSTARPGRSRRAQGEQTRNNILEAVLRLIHRDGYRAVTHRSVAKEAGVNYSLINYYFANLDELLEQALHYQVSRGQAELTDTWKQVFDYLAQFTAAERRTLAVRRQLCDHFAQVATDYVVRQIRHRPEGLVMEMTFAFELSVSAELRALAMRYRNRYLEDFVRLCRLLGSRTPEVDAQLCLGTLQRLEYEGLASGRVSRDNIHRQMHRQMAWLLGLRD</sequence>
<gene>
    <name evidence="7" type="ORF">SAMN05216562_2482</name>
</gene>
<dbReference type="AlphaFoldDB" id="A0A1H4A2U1"/>
<evidence type="ECO:0000313" key="7">
    <source>
        <dbReference type="EMBL" id="SEA29794.1"/>
    </source>
</evidence>
<dbReference type="PROSITE" id="PS50977">
    <property type="entry name" value="HTH_TETR_2"/>
    <property type="match status" value="1"/>
</dbReference>
<accession>A0A1H4A2U1</accession>
<keyword evidence="1" id="KW-0805">Transcription regulation</keyword>